<reference evidence="4" key="1">
    <citation type="submission" date="2018-06" db="EMBL/GenBank/DDBJ databases">
        <authorList>
            <person name="Zhirakovskaya E."/>
        </authorList>
    </citation>
    <scope>NUCLEOTIDE SEQUENCE</scope>
</reference>
<dbReference type="SUPFAM" id="SSF46785">
    <property type="entry name" value="Winged helix' DNA-binding domain"/>
    <property type="match status" value="1"/>
</dbReference>
<feature type="domain" description="HipA-like C-terminal" evidence="3">
    <location>
        <begin position="207"/>
        <end position="377"/>
    </location>
</feature>
<dbReference type="EMBL" id="UOFA01000005">
    <property type="protein sequence ID" value="VAW43668.1"/>
    <property type="molecule type" value="Genomic_DNA"/>
</dbReference>
<dbReference type="GO" id="GO:0005829">
    <property type="term" value="C:cytosol"/>
    <property type="evidence" value="ECO:0007669"/>
    <property type="project" value="TreeGrafter"/>
</dbReference>
<keyword evidence="1" id="KW-0808">Transferase</keyword>
<dbReference type="AlphaFoldDB" id="A0A3B0VJ85"/>
<dbReference type="InterPro" id="IPR036390">
    <property type="entry name" value="WH_DNA-bd_sf"/>
</dbReference>
<evidence type="ECO:0000256" key="2">
    <source>
        <dbReference type="ARBA" id="ARBA00022777"/>
    </source>
</evidence>
<dbReference type="InterPro" id="IPR012893">
    <property type="entry name" value="HipA-like_C"/>
</dbReference>
<keyword evidence="2" id="KW-0418">Kinase</keyword>
<evidence type="ECO:0000256" key="1">
    <source>
        <dbReference type="ARBA" id="ARBA00022679"/>
    </source>
</evidence>
<name>A0A3B0VJ85_9ZZZZ</name>
<dbReference type="InterPro" id="IPR052028">
    <property type="entry name" value="HipA_Ser/Thr_kinase"/>
</dbReference>
<evidence type="ECO:0000313" key="4">
    <source>
        <dbReference type="EMBL" id="VAW43668.1"/>
    </source>
</evidence>
<dbReference type="Pfam" id="PF07804">
    <property type="entry name" value="HipA_C"/>
    <property type="match status" value="1"/>
</dbReference>
<dbReference type="PANTHER" id="PTHR37419:SF8">
    <property type="entry name" value="TOXIN YJJJ"/>
    <property type="match status" value="1"/>
</dbReference>
<protein>
    <recommendedName>
        <fullName evidence="3">HipA-like C-terminal domain-containing protein</fullName>
    </recommendedName>
</protein>
<evidence type="ECO:0000259" key="3">
    <source>
        <dbReference type="Pfam" id="PF07804"/>
    </source>
</evidence>
<organism evidence="4">
    <name type="scientific">hydrothermal vent metagenome</name>
    <dbReference type="NCBI Taxonomy" id="652676"/>
    <lineage>
        <taxon>unclassified sequences</taxon>
        <taxon>metagenomes</taxon>
        <taxon>ecological metagenomes</taxon>
    </lineage>
</organism>
<accession>A0A3B0VJ85</accession>
<dbReference type="PANTHER" id="PTHR37419">
    <property type="entry name" value="SERINE/THREONINE-PROTEIN KINASE TOXIN HIPA"/>
    <property type="match status" value="1"/>
</dbReference>
<gene>
    <name evidence="4" type="ORF">MNBD_GAMMA02-1188</name>
</gene>
<proteinExistence type="predicted"/>
<dbReference type="GO" id="GO:0004674">
    <property type="term" value="F:protein serine/threonine kinase activity"/>
    <property type="evidence" value="ECO:0007669"/>
    <property type="project" value="TreeGrafter"/>
</dbReference>
<sequence length="442" mass="50003">MKSIDSVIRVLENGFITQKEIQKITQLSQATVSRCLKKLSQSLLVLPDSSPRKYALPDPGISPNHYDLDEIDEHGKQSVLGSVYAITGGEFFVTLTQGTSKLFLGQSKDGLYDGLPFFLDDMRPQGFLGQQVAKQLSAVNKYYPSKLSLWNSNHILKYLSEYGDELPGNLIFGDGLVTPIREIVSPINTESYDFICRQIKEGTVPKSSAGGEQQKFTAFNKEMNADVIVKYTSNENDAVTRRWKDILVTEFHALKILADIKTPAAEVRLLDQNSRFYLETKRFDRLGLFGRRSMFSLLSIDMEYIGFGENWYQIANELFKLNLLSETDRNYVSILWHFSQLIANTDAHLGNISFGIKDESFTLLPIYDMCTMAIAPKLNSLDSIAFTLPSVDILNIGEDFKETIVKAAIEFWQKVGDDARISNEFQVYLNKYNPVKILKAQL</sequence>